<dbReference type="Proteomes" id="UP000035642">
    <property type="component" value="Unassembled WGS sequence"/>
</dbReference>
<feature type="compositionally biased region" description="Basic and acidic residues" evidence="1">
    <location>
        <begin position="102"/>
        <end position="113"/>
    </location>
</feature>
<name>A0A0K0CX02_ANGCA</name>
<protein>
    <submittedName>
        <fullName evidence="3">VASt domain-containing protein</fullName>
    </submittedName>
</protein>
<reference evidence="2" key="1">
    <citation type="submission" date="2012-09" db="EMBL/GenBank/DDBJ databases">
        <authorList>
            <person name="Martin A.A."/>
        </authorList>
    </citation>
    <scope>NUCLEOTIDE SEQUENCE</scope>
</reference>
<keyword evidence="2" id="KW-1185">Reference proteome</keyword>
<organism evidence="2 3">
    <name type="scientific">Angiostrongylus cantonensis</name>
    <name type="common">Rat lungworm</name>
    <dbReference type="NCBI Taxonomy" id="6313"/>
    <lineage>
        <taxon>Eukaryota</taxon>
        <taxon>Metazoa</taxon>
        <taxon>Ecdysozoa</taxon>
        <taxon>Nematoda</taxon>
        <taxon>Chromadorea</taxon>
        <taxon>Rhabditida</taxon>
        <taxon>Rhabditina</taxon>
        <taxon>Rhabditomorpha</taxon>
        <taxon>Strongyloidea</taxon>
        <taxon>Metastrongylidae</taxon>
        <taxon>Angiostrongylus</taxon>
    </lineage>
</organism>
<evidence type="ECO:0000313" key="2">
    <source>
        <dbReference type="Proteomes" id="UP000035642"/>
    </source>
</evidence>
<sequence>MSTFSAKAVQHSINQLIINTINDAEKMLLNLPRDGDRVEVITSSSYDQAVNPSSSQPCKTTKDVVFDKATSKTTVSKSLTPWKLTPESLSSSCTSATSSVPEGRRPREKETKETQSQNRETSNSLAYDKAEIMPGSSLFRERETSGTMLDERFFQVQVSPLRKMEGVMIDLAVTIKMKSGGTRTVNMQIECPFFQPKRVRVDGVWHNIV</sequence>
<dbReference type="WBParaSite" id="ACAC_0000203401-mRNA-1">
    <property type="protein sequence ID" value="ACAC_0000203401-mRNA-1"/>
    <property type="gene ID" value="ACAC_0000203401"/>
</dbReference>
<feature type="compositionally biased region" description="Low complexity" evidence="1">
    <location>
        <begin position="88"/>
        <end position="99"/>
    </location>
</feature>
<proteinExistence type="predicted"/>
<evidence type="ECO:0000256" key="1">
    <source>
        <dbReference type="SAM" id="MobiDB-lite"/>
    </source>
</evidence>
<feature type="region of interest" description="Disordered" evidence="1">
    <location>
        <begin position="85"/>
        <end position="127"/>
    </location>
</feature>
<reference evidence="3" key="2">
    <citation type="submission" date="2017-02" db="UniProtKB">
        <authorList>
            <consortium name="WormBaseParasite"/>
        </authorList>
    </citation>
    <scope>IDENTIFICATION</scope>
</reference>
<accession>A0A0K0CX02</accession>
<feature type="compositionally biased region" description="Polar residues" evidence="1">
    <location>
        <begin position="114"/>
        <end position="125"/>
    </location>
</feature>
<evidence type="ECO:0000313" key="3">
    <source>
        <dbReference type="WBParaSite" id="ACAC_0000203401-mRNA-1"/>
    </source>
</evidence>
<dbReference type="AlphaFoldDB" id="A0A0K0CX02"/>